<dbReference type="SUPFAM" id="SSF51735">
    <property type="entry name" value="NAD(P)-binding Rossmann-fold domains"/>
    <property type="match status" value="1"/>
</dbReference>
<reference evidence="4 5" key="1">
    <citation type="submission" date="2019-09" db="EMBL/GenBank/DDBJ databases">
        <title>Draft genome sequence of the thermophilic Saccharopolyspora hirsuta VKM Ac-666T.</title>
        <authorList>
            <person name="Lobastova T.G."/>
            <person name="Fokina V."/>
            <person name="Bragin E.Y."/>
            <person name="Shtratnikova V.Y."/>
            <person name="Starodumova I.P."/>
            <person name="Tarlachkov S.V."/>
            <person name="Donova M.V."/>
        </authorList>
    </citation>
    <scope>NUCLEOTIDE SEQUENCE [LARGE SCALE GENOMIC DNA]</scope>
    <source>
        <strain evidence="4 5">VKM Ac-666</strain>
    </source>
</reference>
<dbReference type="GO" id="GO:0030497">
    <property type="term" value="P:fatty acid elongation"/>
    <property type="evidence" value="ECO:0007669"/>
    <property type="project" value="TreeGrafter"/>
</dbReference>
<dbReference type="InterPro" id="IPR020904">
    <property type="entry name" value="Sc_DH/Rdtase_CS"/>
</dbReference>
<organism evidence="4 5">
    <name type="scientific">Saccharopolyspora hirsuta</name>
    <dbReference type="NCBI Taxonomy" id="1837"/>
    <lineage>
        <taxon>Bacteria</taxon>
        <taxon>Bacillati</taxon>
        <taxon>Actinomycetota</taxon>
        <taxon>Actinomycetes</taxon>
        <taxon>Pseudonocardiales</taxon>
        <taxon>Pseudonocardiaceae</taxon>
        <taxon>Saccharopolyspora</taxon>
    </lineage>
</organism>
<dbReference type="Gene3D" id="3.40.50.720">
    <property type="entry name" value="NAD(P)-binding Rossmann-like Domain"/>
    <property type="match status" value="1"/>
</dbReference>
<evidence type="ECO:0000259" key="3">
    <source>
        <dbReference type="SMART" id="SM00822"/>
    </source>
</evidence>
<dbReference type="InterPro" id="IPR002347">
    <property type="entry name" value="SDR_fam"/>
</dbReference>
<dbReference type="EMBL" id="VWPH01000014">
    <property type="protein sequence ID" value="KAA5828685.1"/>
    <property type="molecule type" value="Genomic_DNA"/>
</dbReference>
<dbReference type="PRINTS" id="PR00081">
    <property type="entry name" value="GDHRDH"/>
</dbReference>
<keyword evidence="5" id="KW-1185">Reference proteome</keyword>
<dbReference type="AlphaFoldDB" id="A0A5M7BQQ1"/>
<feature type="domain" description="Ketoreductase" evidence="3">
    <location>
        <begin position="5"/>
        <end position="190"/>
    </location>
</feature>
<dbReference type="SMR" id="A0A5M7BQQ1"/>
<dbReference type="PROSITE" id="PS00061">
    <property type="entry name" value="ADH_SHORT"/>
    <property type="match status" value="1"/>
</dbReference>
<accession>A0A5M7BQQ1</accession>
<dbReference type="InterPro" id="IPR036291">
    <property type="entry name" value="NAD(P)-bd_dom_sf"/>
</dbReference>
<comment type="caution">
    <text evidence="4">The sequence shown here is derived from an EMBL/GenBank/DDBJ whole genome shotgun (WGS) entry which is preliminary data.</text>
</comment>
<name>A0A5M7BQQ1_SACHI</name>
<dbReference type="InterPro" id="IPR057326">
    <property type="entry name" value="KR_dom"/>
</dbReference>
<dbReference type="OrthoDB" id="517007at2"/>
<dbReference type="Pfam" id="PF13561">
    <property type="entry name" value="adh_short_C2"/>
    <property type="match status" value="1"/>
</dbReference>
<evidence type="ECO:0000313" key="4">
    <source>
        <dbReference type="EMBL" id="KAA5828685.1"/>
    </source>
</evidence>
<dbReference type="PANTHER" id="PTHR42760:SF40">
    <property type="entry name" value="3-OXOACYL-[ACYL-CARRIER-PROTEIN] REDUCTASE, CHLOROPLASTIC"/>
    <property type="match status" value="1"/>
</dbReference>
<dbReference type="FunFam" id="3.40.50.720:FF:000173">
    <property type="entry name" value="3-oxoacyl-[acyl-carrier protein] reductase"/>
    <property type="match status" value="1"/>
</dbReference>
<evidence type="ECO:0000256" key="2">
    <source>
        <dbReference type="ARBA" id="ARBA00023002"/>
    </source>
</evidence>
<protein>
    <submittedName>
        <fullName evidence="4">SDR family oxidoreductase</fullName>
    </submittedName>
</protein>
<dbReference type="RefSeq" id="WP_150069607.1">
    <property type="nucleotide sequence ID" value="NZ_JBEPDJ010000007.1"/>
</dbReference>
<dbReference type="GO" id="GO:0016616">
    <property type="term" value="F:oxidoreductase activity, acting on the CH-OH group of donors, NAD or NADP as acceptor"/>
    <property type="evidence" value="ECO:0007669"/>
    <property type="project" value="TreeGrafter"/>
</dbReference>
<keyword evidence="2" id="KW-0560">Oxidoreductase</keyword>
<dbReference type="Proteomes" id="UP000323946">
    <property type="component" value="Unassembled WGS sequence"/>
</dbReference>
<proteinExistence type="inferred from homology"/>
<dbReference type="PRINTS" id="PR00080">
    <property type="entry name" value="SDRFAMILY"/>
</dbReference>
<gene>
    <name evidence="4" type="ORF">F1721_26965</name>
</gene>
<evidence type="ECO:0000313" key="5">
    <source>
        <dbReference type="Proteomes" id="UP000323946"/>
    </source>
</evidence>
<sequence>MSTTRTAVITGAGSERGIGRETALHLAAAGFAVAVLDIDGAAAESTAKLVAERHDVPALGLAADVTDAESVDRAIGQLEDSELPAVGALVNNAGITRPTRFLDIEQDEWELVFKVNVTGTYLVTRRVLPGMVERGYGRIVNLSSVSAERGGGVFGGSHYSAAKAAVLGLTRALAREVGQHGVVVNAVAPGLIDTDITGGALTGERKAALIADIPVGRNGRTEDVAATITFLAGEQVGYITGATFDINGGSHIQ</sequence>
<dbReference type="SMART" id="SM00822">
    <property type="entry name" value="PKS_KR"/>
    <property type="match status" value="1"/>
</dbReference>
<comment type="similarity">
    <text evidence="1">Belongs to the short-chain dehydrogenases/reductases (SDR) family.</text>
</comment>
<dbReference type="PANTHER" id="PTHR42760">
    <property type="entry name" value="SHORT-CHAIN DEHYDROGENASES/REDUCTASES FAMILY MEMBER"/>
    <property type="match status" value="1"/>
</dbReference>
<evidence type="ECO:0000256" key="1">
    <source>
        <dbReference type="ARBA" id="ARBA00006484"/>
    </source>
</evidence>